<protein>
    <recommendedName>
        <fullName evidence="4">Rx N-terminal domain-containing protein</fullName>
    </recommendedName>
</protein>
<comment type="caution">
    <text evidence="1">The sequence shown here is derived from an EMBL/GenBank/DDBJ whole genome shotgun (WGS) entry which is preliminary data.</text>
</comment>
<gene>
    <name evidence="1" type="ORF">CK203_095147</name>
    <name evidence="2" type="ORF">CK203_117731</name>
</gene>
<evidence type="ECO:0000313" key="2">
    <source>
        <dbReference type="EMBL" id="RVW19889.1"/>
    </source>
</evidence>
<accession>A0A438C7E9</accession>
<dbReference type="Proteomes" id="UP000288805">
    <property type="component" value="Unassembled WGS sequence"/>
</dbReference>
<organism evidence="1 3">
    <name type="scientific">Vitis vinifera</name>
    <name type="common">Grape</name>
    <dbReference type="NCBI Taxonomy" id="29760"/>
    <lineage>
        <taxon>Eukaryota</taxon>
        <taxon>Viridiplantae</taxon>
        <taxon>Streptophyta</taxon>
        <taxon>Embryophyta</taxon>
        <taxon>Tracheophyta</taxon>
        <taxon>Spermatophyta</taxon>
        <taxon>Magnoliopsida</taxon>
        <taxon>eudicotyledons</taxon>
        <taxon>Gunneridae</taxon>
        <taxon>Pentapetalae</taxon>
        <taxon>rosids</taxon>
        <taxon>Vitales</taxon>
        <taxon>Vitaceae</taxon>
        <taxon>Viteae</taxon>
        <taxon>Vitis</taxon>
    </lineage>
</organism>
<evidence type="ECO:0008006" key="4">
    <source>
        <dbReference type="Google" id="ProtNLM"/>
    </source>
</evidence>
<proteinExistence type="predicted"/>
<evidence type="ECO:0000313" key="3">
    <source>
        <dbReference type="Proteomes" id="UP000288805"/>
    </source>
</evidence>
<dbReference type="EMBL" id="QGNW01002502">
    <property type="protein sequence ID" value="RVW19118.1"/>
    <property type="molecule type" value="Genomic_DNA"/>
</dbReference>
<reference evidence="1 3" key="1">
    <citation type="journal article" date="2018" name="PLoS Genet.">
        <title>Population sequencing reveals clonal diversity and ancestral inbreeding in the grapevine cultivar Chardonnay.</title>
        <authorList>
            <person name="Roach M.J."/>
            <person name="Johnson D.L."/>
            <person name="Bohlmann J."/>
            <person name="van Vuuren H.J."/>
            <person name="Jones S.J."/>
            <person name="Pretorius I.S."/>
            <person name="Schmidt S.A."/>
            <person name="Borneman A.R."/>
        </authorList>
    </citation>
    <scope>NUCLEOTIDE SEQUENCE [LARGE SCALE GENOMIC DNA]</scope>
    <source>
        <strain evidence="3">cv. Chardonnay</strain>
        <strain evidence="1">I10V1</strain>
        <tissue evidence="1">Leaf</tissue>
    </source>
</reference>
<dbReference type="Gene3D" id="1.20.5.4130">
    <property type="match status" value="1"/>
</dbReference>
<name>A0A438C7E9_VITVI</name>
<evidence type="ECO:0000313" key="1">
    <source>
        <dbReference type="EMBL" id="RVW19118.1"/>
    </source>
</evidence>
<dbReference type="EMBL" id="QGNW01002422">
    <property type="protein sequence ID" value="RVW19889.1"/>
    <property type="molecule type" value="Genomic_DNA"/>
</dbReference>
<dbReference type="AlphaFoldDB" id="A0A438C7E9"/>
<sequence>MAETAVNIVIKKLLPLLDEEARLLGGVHTQAGDIKTEMQMQRLASL</sequence>